<dbReference type="HOGENOM" id="CLU_3410723_0_0_1"/>
<proteinExistence type="predicted"/>
<reference evidence="1 2" key="1">
    <citation type="journal article" date="2015" name="Mol. Plant Microbe Interact.">
        <title>Genome, transcriptome, and functional analyses of Penicillium expansum provide new insights into secondary metabolism and pathogenicity.</title>
        <authorList>
            <person name="Ballester A.R."/>
            <person name="Marcet-Houben M."/>
            <person name="Levin E."/>
            <person name="Sela N."/>
            <person name="Selma-Lazaro C."/>
            <person name="Carmona L."/>
            <person name="Wisniewski M."/>
            <person name="Droby S."/>
            <person name="Gonzalez-Candelas L."/>
            <person name="Gabaldon T."/>
        </authorList>
    </citation>
    <scope>NUCLEOTIDE SEQUENCE [LARGE SCALE GENOMIC DNA]</scope>
    <source>
        <strain evidence="1 2">PHI-1</strain>
    </source>
</reference>
<protein>
    <submittedName>
        <fullName evidence="1">Uncharacterized protein</fullName>
    </submittedName>
</protein>
<keyword evidence="2" id="KW-1185">Reference proteome</keyword>
<dbReference type="Proteomes" id="UP000030104">
    <property type="component" value="Unassembled WGS sequence"/>
</dbReference>
<evidence type="ECO:0000313" key="2">
    <source>
        <dbReference type="Proteomes" id="UP000030104"/>
    </source>
</evidence>
<dbReference type="EMBL" id="JQGA01000986">
    <property type="protein sequence ID" value="KGO70907.1"/>
    <property type="molecule type" value="Genomic_DNA"/>
</dbReference>
<dbReference type="AlphaFoldDB" id="A0A0A2KSU0"/>
<accession>A0A0A2KSU0</accession>
<gene>
    <name evidence="1" type="ORF">PITC_065880</name>
</gene>
<organism evidence="1 2">
    <name type="scientific">Penicillium italicum</name>
    <name type="common">Blue mold</name>
    <dbReference type="NCBI Taxonomy" id="40296"/>
    <lineage>
        <taxon>Eukaryota</taxon>
        <taxon>Fungi</taxon>
        <taxon>Dikarya</taxon>
        <taxon>Ascomycota</taxon>
        <taxon>Pezizomycotina</taxon>
        <taxon>Eurotiomycetes</taxon>
        <taxon>Eurotiomycetidae</taxon>
        <taxon>Eurotiales</taxon>
        <taxon>Aspergillaceae</taxon>
        <taxon>Penicillium</taxon>
    </lineage>
</organism>
<comment type="caution">
    <text evidence="1">The sequence shown here is derived from an EMBL/GenBank/DDBJ whole genome shotgun (WGS) entry which is preliminary data.</text>
</comment>
<sequence>MVLELAVSSLRSMPDKFLLEIWTVNSPAI</sequence>
<name>A0A0A2KSU0_PENIT</name>
<evidence type="ECO:0000313" key="1">
    <source>
        <dbReference type="EMBL" id="KGO70907.1"/>
    </source>
</evidence>